<keyword evidence="2" id="KW-1185">Reference proteome</keyword>
<feature type="non-terminal residue" evidence="1">
    <location>
        <position position="128"/>
    </location>
</feature>
<protein>
    <submittedName>
        <fullName evidence="1">17233_t:CDS:1</fullName>
    </submittedName>
</protein>
<dbReference type="Proteomes" id="UP000789702">
    <property type="component" value="Unassembled WGS sequence"/>
</dbReference>
<feature type="non-terminal residue" evidence="1">
    <location>
        <position position="1"/>
    </location>
</feature>
<name>A0ACA9Q9I4_9GLOM</name>
<gene>
    <name evidence="1" type="ORF">DHETER_LOCUS14091</name>
</gene>
<comment type="caution">
    <text evidence="1">The sequence shown here is derived from an EMBL/GenBank/DDBJ whole genome shotgun (WGS) entry which is preliminary data.</text>
</comment>
<organism evidence="1 2">
    <name type="scientific">Dentiscutata heterogama</name>
    <dbReference type="NCBI Taxonomy" id="1316150"/>
    <lineage>
        <taxon>Eukaryota</taxon>
        <taxon>Fungi</taxon>
        <taxon>Fungi incertae sedis</taxon>
        <taxon>Mucoromycota</taxon>
        <taxon>Glomeromycotina</taxon>
        <taxon>Glomeromycetes</taxon>
        <taxon>Diversisporales</taxon>
        <taxon>Gigasporaceae</taxon>
        <taxon>Dentiscutata</taxon>
    </lineage>
</organism>
<proteinExistence type="predicted"/>
<reference evidence="1" key="1">
    <citation type="submission" date="2021-06" db="EMBL/GenBank/DDBJ databases">
        <authorList>
            <person name="Kallberg Y."/>
            <person name="Tangrot J."/>
            <person name="Rosling A."/>
        </authorList>
    </citation>
    <scope>NUCLEOTIDE SEQUENCE</scope>
    <source>
        <strain evidence="1">IL203A</strain>
    </source>
</reference>
<evidence type="ECO:0000313" key="1">
    <source>
        <dbReference type="EMBL" id="CAG8741706.1"/>
    </source>
</evidence>
<evidence type="ECO:0000313" key="2">
    <source>
        <dbReference type="Proteomes" id="UP000789702"/>
    </source>
</evidence>
<accession>A0ACA9Q9I4</accession>
<dbReference type="EMBL" id="CAJVPU010041511">
    <property type="protein sequence ID" value="CAG8741706.1"/>
    <property type="molecule type" value="Genomic_DNA"/>
</dbReference>
<sequence>LYYTYIPQSFIEVYVAQYTQCCMRKNFSASVIRETIILKKFLQRVQVDLVSFEKYLDKKYQYIVHLHDHFTRFSWTCSLYTKKAAEVAAFLLSFIKRNPYNKWASSPSSIARWKTIIEEIGVWPSNSY</sequence>